<comment type="caution">
    <text evidence="1">The sequence shown here is derived from an EMBL/GenBank/DDBJ whole genome shotgun (WGS) entry which is preliminary data.</text>
</comment>
<dbReference type="Pfam" id="PF13469">
    <property type="entry name" value="Sulfotransfer_3"/>
    <property type="match status" value="1"/>
</dbReference>
<dbReference type="InterPro" id="IPR052736">
    <property type="entry name" value="Stf3_sulfotransferase"/>
</dbReference>
<accession>A0A7I8VD43</accession>
<organism evidence="1 2">
    <name type="scientific">Dimorphilus gyrociliatus</name>
    <dbReference type="NCBI Taxonomy" id="2664684"/>
    <lineage>
        <taxon>Eukaryota</taxon>
        <taxon>Metazoa</taxon>
        <taxon>Spiralia</taxon>
        <taxon>Lophotrochozoa</taxon>
        <taxon>Annelida</taxon>
        <taxon>Polychaeta</taxon>
        <taxon>Polychaeta incertae sedis</taxon>
        <taxon>Dinophilidae</taxon>
        <taxon>Dimorphilus</taxon>
    </lineage>
</organism>
<dbReference type="PANTHER" id="PTHR36451">
    <property type="entry name" value="PAPS-DEPENDENT SULFOTRANSFERASE STF3"/>
    <property type="match status" value="1"/>
</dbReference>
<name>A0A7I8VD43_9ANNE</name>
<dbReference type="SUPFAM" id="SSF52540">
    <property type="entry name" value="P-loop containing nucleoside triphosphate hydrolases"/>
    <property type="match status" value="1"/>
</dbReference>
<dbReference type="EMBL" id="CAJFCJ010000004">
    <property type="protein sequence ID" value="CAD5113833.1"/>
    <property type="molecule type" value="Genomic_DNA"/>
</dbReference>
<sequence length="433" mass="50223">MIARMSTAAFWILIIFRNFIDLFGDLWLRITGVQLFTLTVDSVYKGLPDKSRAYLNSDIVGKHVIESISRLVSALNSCREVSTVGRFILHRSIVEGLRRRADLVECLKSNPEILAVKISRPVFIVSMPRTASTFLHCSMQKDQRWLVPETWQLSFPTPPPHIPFTISEIKRIDEMTKQLKYSHLLAGEDMKAAHDVNARDPEDETIFLECEGVHNFLPQLLKGSELDSYAQWTYEGLTTDDWCRIYTTLKQTFQTINYHRKDIAGKRVLWVTHFPCLNAEALLQVFPDAQFITIHRDPPKLVNSISSLVCNISKQYKRNGDNNKVEIGKRLLKHMEKGIEMLMDFRERHSGESERFIDVLFEDLTKKPAETMKGIYRKLGENWNENDCKQLIEYVAEQKAHGGGRHKYSMTEFGLDFEEVRMKLKSYSRRFLP</sequence>
<dbReference type="OrthoDB" id="9988765at2759"/>
<keyword evidence="2" id="KW-1185">Reference proteome</keyword>
<dbReference type="InterPro" id="IPR027417">
    <property type="entry name" value="P-loop_NTPase"/>
</dbReference>
<gene>
    <name evidence="1" type="ORF">DGYR_LOCUS2764</name>
</gene>
<proteinExistence type="predicted"/>
<reference evidence="1 2" key="1">
    <citation type="submission" date="2020-08" db="EMBL/GenBank/DDBJ databases">
        <authorList>
            <person name="Hejnol A."/>
        </authorList>
    </citation>
    <scope>NUCLEOTIDE SEQUENCE [LARGE SCALE GENOMIC DNA]</scope>
</reference>
<dbReference type="PANTHER" id="PTHR36451:SF1">
    <property type="entry name" value="OMEGA-HYDROXY-BETA-DIHYDROMENAQUINONE-9 SULFOTRANSFERASE STF3"/>
    <property type="match status" value="1"/>
</dbReference>
<evidence type="ECO:0000313" key="1">
    <source>
        <dbReference type="EMBL" id="CAD5113833.1"/>
    </source>
</evidence>
<dbReference type="AlphaFoldDB" id="A0A7I8VD43"/>
<protein>
    <submittedName>
        <fullName evidence="1">Uncharacterized protein</fullName>
    </submittedName>
</protein>
<dbReference type="Proteomes" id="UP000549394">
    <property type="component" value="Unassembled WGS sequence"/>
</dbReference>
<dbReference type="Gene3D" id="3.40.50.300">
    <property type="entry name" value="P-loop containing nucleotide triphosphate hydrolases"/>
    <property type="match status" value="1"/>
</dbReference>
<evidence type="ECO:0000313" key="2">
    <source>
        <dbReference type="Proteomes" id="UP000549394"/>
    </source>
</evidence>